<dbReference type="InterPro" id="IPR004843">
    <property type="entry name" value="Calcineurin-like_PHP"/>
</dbReference>
<dbReference type="PANTHER" id="PTHR22953">
    <property type="entry name" value="ACID PHOSPHATASE RELATED"/>
    <property type="match status" value="1"/>
</dbReference>
<dbReference type="Gene3D" id="3.60.21.10">
    <property type="match status" value="1"/>
</dbReference>
<keyword evidence="6" id="KW-1185">Reference proteome</keyword>
<dbReference type="STRING" id="1590841.A0A2R6PPA7"/>
<dbReference type="AlphaFoldDB" id="A0A2R6PPA7"/>
<dbReference type="SUPFAM" id="SSF56300">
    <property type="entry name" value="Metallo-dependent phosphatases"/>
    <property type="match status" value="1"/>
</dbReference>
<comment type="caution">
    <text evidence="5">The sequence shown here is derived from an EMBL/GenBank/DDBJ whole genome shotgun (WGS) entry which is preliminary data.</text>
</comment>
<dbReference type="PANTHER" id="PTHR22953:SF96">
    <property type="entry name" value="PURPLE ACID PHOSPHATASE 15"/>
    <property type="match status" value="1"/>
</dbReference>
<dbReference type="InterPro" id="IPR029052">
    <property type="entry name" value="Metallo-depent_PP-like"/>
</dbReference>
<evidence type="ECO:0000313" key="5">
    <source>
        <dbReference type="EMBL" id="PSR94911.1"/>
    </source>
</evidence>
<dbReference type="Proteomes" id="UP000241394">
    <property type="component" value="Chromosome LG23"/>
</dbReference>
<evidence type="ECO:0000256" key="1">
    <source>
        <dbReference type="ARBA" id="ARBA00000032"/>
    </source>
</evidence>
<protein>
    <recommendedName>
        <fullName evidence="2">acid phosphatase</fullName>
        <ecNumber evidence="2">3.1.3.2</ecNumber>
    </recommendedName>
</protein>
<evidence type="ECO:0000313" key="6">
    <source>
        <dbReference type="Proteomes" id="UP000241394"/>
    </source>
</evidence>
<name>A0A2R6PPA7_ACTCC</name>
<evidence type="ECO:0000259" key="4">
    <source>
        <dbReference type="Pfam" id="PF00149"/>
    </source>
</evidence>
<dbReference type="InParanoid" id="A0A2R6PPA7"/>
<evidence type="ECO:0000256" key="2">
    <source>
        <dbReference type="ARBA" id="ARBA00012646"/>
    </source>
</evidence>
<proteinExistence type="predicted"/>
<dbReference type="Pfam" id="PF00149">
    <property type="entry name" value="Metallophos"/>
    <property type="match status" value="1"/>
</dbReference>
<sequence>MLRLSFSSSALAIVALILIIIAAFRSKIRTTLEGPFEPVMVPFDLSLWGNAVDLPNSDPRVQRRANGFDPKSVSLSSNYDSVWISWITDPLSFTQLSRFFQCWKGYCHTKGGGFETVSRKTAATYISQMELAPTATLAHFRKLPYMRPTNFIGTIGEDLATVDRSITPWLVAAWHPPWYSSYHAHYREAECMRVAMEELLYSYGVDIVFTGHVHAYERSNRVYNYALDPCGPVHITVGDGGIERKWQLNLLMSMVTAQNLGQLQIHTWEVSVQQTLQLAQQQVNFAGIGNLITVPSGKAALAMRFLGFCVGVQGGVKNVTWALWTWYRNQDSQSKTGDQIYIVRQPDRCPARPKVTKGWFSAR</sequence>
<organism evidence="5 6">
    <name type="scientific">Actinidia chinensis var. chinensis</name>
    <name type="common">Chinese soft-hair kiwi</name>
    <dbReference type="NCBI Taxonomy" id="1590841"/>
    <lineage>
        <taxon>Eukaryota</taxon>
        <taxon>Viridiplantae</taxon>
        <taxon>Streptophyta</taxon>
        <taxon>Embryophyta</taxon>
        <taxon>Tracheophyta</taxon>
        <taxon>Spermatophyta</taxon>
        <taxon>Magnoliopsida</taxon>
        <taxon>eudicotyledons</taxon>
        <taxon>Gunneridae</taxon>
        <taxon>Pentapetalae</taxon>
        <taxon>asterids</taxon>
        <taxon>Ericales</taxon>
        <taxon>Actinidiaceae</taxon>
        <taxon>Actinidia</taxon>
    </lineage>
</organism>
<gene>
    <name evidence="5" type="ORF">CEY00_Acc25666</name>
</gene>
<comment type="catalytic activity">
    <reaction evidence="1">
        <text>a phosphate monoester + H2O = an alcohol + phosphate</text>
        <dbReference type="Rhea" id="RHEA:15017"/>
        <dbReference type="ChEBI" id="CHEBI:15377"/>
        <dbReference type="ChEBI" id="CHEBI:30879"/>
        <dbReference type="ChEBI" id="CHEBI:43474"/>
        <dbReference type="ChEBI" id="CHEBI:67140"/>
        <dbReference type="EC" id="3.1.3.2"/>
    </reaction>
</comment>
<dbReference type="OrthoDB" id="45007at2759"/>
<dbReference type="InterPro" id="IPR039331">
    <property type="entry name" value="PAPs-like"/>
</dbReference>
<dbReference type="GO" id="GO:0003993">
    <property type="term" value="F:acid phosphatase activity"/>
    <property type="evidence" value="ECO:0007669"/>
    <property type="project" value="UniProtKB-EC"/>
</dbReference>
<accession>A0A2R6PPA7</accession>
<dbReference type="EMBL" id="NKQK01000023">
    <property type="protein sequence ID" value="PSR94911.1"/>
    <property type="molecule type" value="Genomic_DNA"/>
</dbReference>
<feature type="domain" description="Calcineurin-like phosphoesterase" evidence="4">
    <location>
        <begin position="145"/>
        <end position="216"/>
    </location>
</feature>
<dbReference type="Gramene" id="PSR94911">
    <property type="protein sequence ID" value="PSR94911"/>
    <property type="gene ID" value="CEY00_Acc25666"/>
</dbReference>
<keyword evidence="3" id="KW-0732">Signal</keyword>
<evidence type="ECO:0000256" key="3">
    <source>
        <dbReference type="ARBA" id="ARBA00022729"/>
    </source>
</evidence>
<dbReference type="EC" id="3.1.3.2" evidence="2"/>
<reference evidence="5 6" key="1">
    <citation type="submission" date="2017-07" db="EMBL/GenBank/DDBJ databases">
        <title>An improved, manually edited Actinidia chinensis var. chinensis (kiwifruit) genome highlights the challenges associated with draft genomes and gene prediction in plants.</title>
        <authorList>
            <person name="Pilkington S."/>
            <person name="Crowhurst R."/>
            <person name="Hilario E."/>
            <person name="Nardozza S."/>
            <person name="Fraser L."/>
            <person name="Peng Y."/>
            <person name="Gunaseelan K."/>
            <person name="Simpson R."/>
            <person name="Tahir J."/>
            <person name="Deroles S."/>
            <person name="Templeton K."/>
            <person name="Luo Z."/>
            <person name="Davy M."/>
            <person name="Cheng C."/>
            <person name="Mcneilage M."/>
            <person name="Scaglione D."/>
            <person name="Liu Y."/>
            <person name="Zhang Q."/>
            <person name="Datson P."/>
            <person name="De Silva N."/>
            <person name="Gardiner S."/>
            <person name="Bassett H."/>
            <person name="Chagne D."/>
            <person name="Mccallum J."/>
            <person name="Dzierzon H."/>
            <person name="Deng C."/>
            <person name="Wang Y.-Y."/>
            <person name="Barron N."/>
            <person name="Manako K."/>
            <person name="Bowen J."/>
            <person name="Foster T."/>
            <person name="Erridge Z."/>
            <person name="Tiffin H."/>
            <person name="Waite C."/>
            <person name="Davies K."/>
            <person name="Grierson E."/>
            <person name="Laing W."/>
            <person name="Kirk R."/>
            <person name="Chen X."/>
            <person name="Wood M."/>
            <person name="Montefiori M."/>
            <person name="Brummell D."/>
            <person name="Schwinn K."/>
            <person name="Catanach A."/>
            <person name="Fullerton C."/>
            <person name="Li D."/>
            <person name="Meiyalaghan S."/>
            <person name="Nieuwenhuizen N."/>
            <person name="Read N."/>
            <person name="Prakash R."/>
            <person name="Hunter D."/>
            <person name="Zhang H."/>
            <person name="Mckenzie M."/>
            <person name="Knabel M."/>
            <person name="Harris A."/>
            <person name="Allan A."/>
            <person name="Chen A."/>
            <person name="Janssen B."/>
            <person name="Plunkett B."/>
            <person name="Dwamena C."/>
            <person name="Voogd C."/>
            <person name="Leif D."/>
            <person name="Lafferty D."/>
            <person name="Souleyre E."/>
            <person name="Varkonyi-Gasic E."/>
            <person name="Gambi F."/>
            <person name="Hanley J."/>
            <person name="Yao J.-L."/>
            <person name="Cheung J."/>
            <person name="David K."/>
            <person name="Warren B."/>
            <person name="Marsh K."/>
            <person name="Snowden K."/>
            <person name="Lin-Wang K."/>
            <person name="Brian L."/>
            <person name="Martinez-Sanchez M."/>
            <person name="Wang M."/>
            <person name="Ileperuma N."/>
            <person name="Macnee N."/>
            <person name="Campin R."/>
            <person name="Mcatee P."/>
            <person name="Drummond R."/>
            <person name="Espley R."/>
            <person name="Ireland H."/>
            <person name="Wu R."/>
            <person name="Atkinson R."/>
            <person name="Karunairetnam S."/>
            <person name="Bulley S."/>
            <person name="Chunkath S."/>
            <person name="Hanley Z."/>
            <person name="Storey R."/>
            <person name="Thrimawithana A."/>
            <person name="Thomson S."/>
            <person name="David C."/>
            <person name="Testolin R."/>
        </authorList>
    </citation>
    <scope>NUCLEOTIDE SEQUENCE [LARGE SCALE GENOMIC DNA]</scope>
    <source>
        <strain evidence="6">cv. Red5</strain>
        <tissue evidence="5">Young leaf</tissue>
    </source>
</reference>
<reference evidence="6" key="2">
    <citation type="journal article" date="2018" name="BMC Genomics">
        <title>A manually annotated Actinidia chinensis var. chinensis (kiwifruit) genome highlights the challenges associated with draft genomes and gene prediction in plants.</title>
        <authorList>
            <person name="Pilkington S.M."/>
            <person name="Crowhurst R."/>
            <person name="Hilario E."/>
            <person name="Nardozza S."/>
            <person name="Fraser L."/>
            <person name="Peng Y."/>
            <person name="Gunaseelan K."/>
            <person name="Simpson R."/>
            <person name="Tahir J."/>
            <person name="Deroles S.C."/>
            <person name="Templeton K."/>
            <person name="Luo Z."/>
            <person name="Davy M."/>
            <person name="Cheng C."/>
            <person name="McNeilage M."/>
            <person name="Scaglione D."/>
            <person name="Liu Y."/>
            <person name="Zhang Q."/>
            <person name="Datson P."/>
            <person name="De Silva N."/>
            <person name="Gardiner S.E."/>
            <person name="Bassett H."/>
            <person name="Chagne D."/>
            <person name="McCallum J."/>
            <person name="Dzierzon H."/>
            <person name="Deng C."/>
            <person name="Wang Y.Y."/>
            <person name="Barron L."/>
            <person name="Manako K."/>
            <person name="Bowen J."/>
            <person name="Foster T.M."/>
            <person name="Erridge Z.A."/>
            <person name="Tiffin H."/>
            <person name="Waite C.N."/>
            <person name="Davies K.M."/>
            <person name="Grierson E.P."/>
            <person name="Laing W.A."/>
            <person name="Kirk R."/>
            <person name="Chen X."/>
            <person name="Wood M."/>
            <person name="Montefiori M."/>
            <person name="Brummell D.A."/>
            <person name="Schwinn K.E."/>
            <person name="Catanach A."/>
            <person name="Fullerton C."/>
            <person name="Li D."/>
            <person name="Meiyalaghan S."/>
            <person name="Nieuwenhuizen N."/>
            <person name="Read N."/>
            <person name="Prakash R."/>
            <person name="Hunter D."/>
            <person name="Zhang H."/>
            <person name="McKenzie M."/>
            <person name="Knabel M."/>
            <person name="Harris A."/>
            <person name="Allan A.C."/>
            <person name="Gleave A."/>
            <person name="Chen A."/>
            <person name="Janssen B.J."/>
            <person name="Plunkett B."/>
            <person name="Ampomah-Dwamena C."/>
            <person name="Voogd C."/>
            <person name="Leif D."/>
            <person name="Lafferty D."/>
            <person name="Souleyre E.J.F."/>
            <person name="Varkonyi-Gasic E."/>
            <person name="Gambi F."/>
            <person name="Hanley J."/>
            <person name="Yao J.L."/>
            <person name="Cheung J."/>
            <person name="David K.M."/>
            <person name="Warren B."/>
            <person name="Marsh K."/>
            <person name="Snowden K.C."/>
            <person name="Lin-Wang K."/>
            <person name="Brian L."/>
            <person name="Martinez-Sanchez M."/>
            <person name="Wang M."/>
            <person name="Ileperuma N."/>
            <person name="Macnee N."/>
            <person name="Campin R."/>
            <person name="McAtee P."/>
            <person name="Drummond R.S.M."/>
            <person name="Espley R.V."/>
            <person name="Ireland H.S."/>
            <person name="Wu R."/>
            <person name="Atkinson R.G."/>
            <person name="Karunairetnam S."/>
            <person name="Bulley S."/>
            <person name="Chunkath S."/>
            <person name="Hanley Z."/>
            <person name="Storey R."/>
            <person name="Thrimawithana A.H."/>
            <person name="Thomson S."/>
            <person name="David C."/>
            <person name="Testolin R."/>
            <person name="Huang H."/>
            <person name="Hellens R.P."/>
            <person name="Schaffer R.J."/>
        </authorList>
    </citation>
    <scope>NUCLEOTIDE SEQUENCE [LARGE SCALE GENOMIC DNA]</scope>
    <source>
        <strain evidence="6">cv. Red5</strain>
    </source>
</reference>